<evidence type="ECO:0000313" key="7">
    <source>
        <dbReference type="EMBL" id="MEM5342881.1"/>
    </source>
</evidence>
<dbReference type="SUPFAM" id="SSF52218">
    <property type="entry name" value="Flavoproteins"/>
    <property type="match status" value="1"/>
</dbReference>
<evidence type="ECO:0000256" key="4">
    <source>
        <dbReference type="SAM" id="Phobius"/>
    </source>
</evidence>
<evidence type="ECO:0000313" key="8">
    <source>
        <dbReference type="EMBL" id="TXC84695.1"/>
    </source>
</evidence>
<name>A0A5C6VMF2_9BURK</name>
<keyword evidence="4" id="KW-0472">Membrane</keyword>
<dbReference type="SUPFAM" id="SSF63380">
    <property type="entry name" value="Riboflavin synthase domain-like"/>
    <property type="match status" value="1"/>
</dbReference>
<organism evidence="8 9">
    <name type="scientific">Paraburkholderia azotifigens</name>
    <dbReference type="NCBI Taxonomy" id="2057004"/>
    <lineage>
        <taxon>Bacteria</taxon>
        <taxon>Pseudomonadati</taxon>
        <taxon>Pseudomonadota</taxon>
        <taxon>Betaproteobacteria</taxon>
        <taxon>Burkholderiales</taxon>
        <taxon>Burkholderiaceae</taxon>
        <taxon>Paraburkholderia</taxon>
    </lineage>
</organism>
<dbReference type="GO" id="GO:0004783">
    <property type="term" value="F:sulfite reductase (NADPH) activity"/>
    <property type="evidence" value="ECO:0007669"/>
    <property type="project" value="TreeGrafter"/>
</dbReference>
<feature type="domain" description="Flavodoxin-like" evidence="5">
    <location>
        <begin position="335"/>
        <end position="470"/>
    </location>
</feature>
<dbReference type="AlphaFoldDB" id="A0A5C6VMF2"/>
<dbReference type="InterPro" id="IPR001709">
    <property type="entry name" value="Flavoprot_Pyr_Nucl_cyt_Rdtase"/>
</dbReference>
<comment type="caution">
    <text evidence="8">The sequence shown here is derived from an EMBL/GenBank/DDBJ whole genome shotgun (WGS) entry which is preliminary data.</text>
</comment>
<dbReference type="CDD" id="cd06201">
    <property type="entry name" value="SiR_like2"/>
    <property type="match status" value="1"/>
</dbReference>
<feature type="domain" description="FAD-binding FR-type" evidence="6">
    <location>
        <begin position="486"/>
        <end position="601"/>
    </location>
</feature>
<dbReference type="EMBL" id="JAZHGA010000019">
    <property type="protein sequence ID" value="MEM5342881.1"/>
    <property type="molecule type" value="Genomic_DNA"/>
</dbReference>
<dbReference type="PROSITE" id="PS51384">
    <property type="entry name" value="FAD_FR"/>
    <property type="match status" value="1"/>
</dbReference>
<accession>A0A5C6VMF2</accession>
<evidence type="ECO:0000313" key="9">
    <source>
        <dbReference type="Proteomes" id="UP000321776"/>
    </source>
</evidence>
<dbReference type="InterPro" id="IPR017938">
    <property type="entry name" value="Riboflavin_synthase-like_b-brl"/>
</dbReference>
<evidence type="ECO:0000259" key="6">
    <source>
        <dbReference type="PROSITE" id="PS51384"/>
    </source>
</evidence>
<dbReference type="Pfam" id="PF00258">
    <property type="entry name" value="Flavodoxin_1"/>
    <property type="match status" value="1"/>
</dbReference>
<reference evidence="8 9" key="1">
    <citation type="journal article" date="2018" name="Int. J. Syst. Evol. Microbiol.">
        <title>Paraburkholderia azotifigens sp. nov., a nitrogen-fixing bacterium isolated from paddy soil.</title>
        <authorList>
            <person name="Choi G.M."/>
            <person name="Im W.T."/>
        </authorList>
    </citation>
    <scope>NUCLEOTIDE SEQUENCE [LARGE SCALE GENOMIC DNA]</scope>
    <source>
        <strain evidence="8 9">NF 2-5-3</strain>
    </source>
</reference>
<feature type="transmembrane region" description="Helical" evidence="4">
    <location>
        <begin position="123"/>
        <end position="144"/>
    </location>
</feature>
<protein>
    <recommendedName>
        <fullName evidence="3">NADPH--hemoprotein reductase</fullName>
        <ecNumber evidence="3">1.6.2.4</ecNumber>
    </recommendedName>
</protein>
<dbReference type="EMBL" id="VOQS01000003">
    <property type="protein sequence ID" value="TXC84695.1"/>
    <property type="molecule type" value="Genomic_DNA"/>
</dbReference>
<dbReference type="GO" id="GO:0010181">
    <property type="term" value="F:FMN binding"/>
    <property type="evidence" value="ECO:0007669"/>
    <property type="project" value="InterPro"/>
</dbReference>
<sequence length="738" mass="79585">MLRKLHSLPGLIAAIVLTIMALSGAVLSVKPAVERAGTTRLAQGTLDVATLAARVKAHHPVLEKIVRKPSGEVIAYYNSDGESRASRIDPSTGAAIGLYAPSPAMHWVTNLHRKFLLGNAGRIAAGVAAGFMLLLGVSGLALLARRMGGWRHLPGRVRGSGLQRVHNEIARVALIGLMLSATTGLMMSLTTFGIIPERHAAEPAYPDYVSRLAPLPVGQLAALKGVDVTALRELAFPAPQNPRDVYALSTSKGAGYVDPSSGTWLAWQDNDAWQRVHETVFMLHTGEGLWWLALLLGAASASVPVLAVSGIWLWARRRRAMPVLANNVRARQADTVILVGSESNATWGFATAIHQALTRANLRVHTASMNDLSSRYGKAQRLIILTSTFGDGDAPSNATQFLHKLAGMDVSAPMGFAVLGFGDRQYPNFCGYAHKVHEALCAKGMRPLMDLGRIDRQSESAFRKWVEQLSTALDVALEVRYQPSSPRTIALRLIERKDYGAGAEAFTSVLRFVRSPKTDSAWQRLLRARLPAFEAGDLVGIVPPGDTVPRFYSLASASQDGFVEICVRRHPDGLCSGYLTSLKQGDSIDAFIRTNAGFRPAAGAAPLILVGAGTGIGPFVGFIRQNAAGRPMHLYFGARRSGDSFLYDEELRRLVGMRRLTVLTTALSSPAEKTYVQERLLADAVALRELVARGAHVMVCGGRDMARGVAIAWERILAGSGLTVNDLKLRGSYVEDVY</sequence>
<dbReference type="SUPFAM" id="SSF52343">
    <property type="entry name" value="Ferredoxin reductase-like, C-terminal NADP-linked domain"/>
    <property type="match status" value="1"/>
</dbReference>
<evidence type="ECO:0000313" key="10">
    <source>
        <dbReference type="Proteomes" id="UP001481677"/>
    </source>
</evidence>
<dbReference type="PANTHER" id="PTHR19384:SF17">
    <property type="entry name" value="NADPH--CYTOCHROME P450 REDUCTASE"/>
    <property type="match status" value="1"/>
</dbReference>
<dbReference type="InterPro" id="IPR039261">
    <property type="entry name" value="FNR_nucleotide-bd"/>
</dbReference>
<keyword evidence="10" id="KW-1185">Reference proteome</keyword>
<proteinExistence type="predicted"/>
<keyword evidence="1" id="KW-0285">Flavoprotein</keyword>
<dbReference type="GO" id="GO:0005829">
    <property type="term" value="C:cytosol"/>
    <property type="evidence" value="ECO:0007669"/>
    <property type="project" value="TreeGrafter"/>
</dbReference>
<dbReference type="InterPro" id="IPR008254">
    <property type="entry name" value="Flavodoxin/NO_synth"/>
</dbReference>
<dbReference type="Pfam" id="PF03929">
    <property type="entry name" value="PepSY_TM"/>
    <property type="match status" value="1"/>
</dbReference>
<reference evidence="7 10" key="3">
    <citation type="submission" date="2024-01" db="EMBL/GenBank/DDBJ databases">
        <title>The diversity of rhizobia nodulating Mimosa spp. in eleven states of Brazil covering several biomes is determined by host plant, location, and edaphic factors.</title>
        <authorList>
            <person name="Rouws L."/>
            <person name="Barauna A."/>
            <person name="Beukes C."/>
            <person name="De Faria S.M."/>
            <person name="Gross E."/>
            <person name="Dos Reis Junior F.B."/>
            <person name="Simon M."/>
            <person name="Maluk M."/>
            <person name="Odee D.W."/>
            <person name="Kenicer G."/>
            <person name="Young J.P.W."/>
            <person name="Reis V.M."/>
            <person name="Zilli J."/>
            <person name="James E.K."/>
        </authorList>
    </citation>
    <scope>NUCLEOTIDE SEQUENCE [LARGE SCALE GENOMIC DNA]</scope>
    <source>
        <strain evidence="7 10">JPY530</strain>
    </source>
</reference>
<evidence type="ECO:0000256" key="2">
    <source>
        <dbReference type="ARBA" id="ARBA00022643"/>
    </source>
</evidence>
<dbReference type="PANTHER" id="PTHR19384">
    <property type="entry name" value="NITRIC OXIDE SYNTHASE-RELATED"/>
    <property type="match status" value="1"/>
</dbReference>
<dbReference type="Gene3D" id="3.40.50.360">
    <property type="match status" value="1"/>
</dbReference>
<keyword evidence="4" id="KW-1133">Transmembrane helix</keyword>
<dbReference type="Gene3D" id="3.40.50.80">
    <property type="entry name" value="Nucleotide-binding domain of ferredoxin-NADP reductase (FNR) module"/>
    <property type="match status" value="1"/>
</dbReference>
<dbReference type="InterPro" id="IPR017927">
    <property type="entry name" value="FAD-bd_FR_type"/>
</dbReference>
<dbReference type="InterPro" id="IPR001433">
    <property type="entry name" value="OxRdtase_FAD/NAD-bd"/>
</dbReference>
<dbReference type="InterPro" id="IPR029039">
    <property type="entry name" value="Flavoprotein-like_sf"/>
</dbReference>
<evidence type="ECO:0000256" key="1">
    <source>
        <dbReference type="ARBA" id="ARBA00022630"/>
    </source>
</evidence>
<dbReference type="EC" id="1.6.2.4" evidence="3"/>
<keyword evidence="4" id="KW-0812">Transmembrane</keyword>
<keyword evidence="2" id="KW-0288">FMN</keyword>
<dbReference type="GO" id="GO:0050660">
    <property type="term" value="F:flavin adenine dinucleotide binding"/>
    <property type="evidence" value="ECO:0007669"/>
    <property type="project" value="TreeGrafter"/>
</dbReference>
<reference evidence="8" key="2">
    <citation type="submission" date="2019-08" db="EMBL/GenBank/DDBJ databases">
        <authorList>
            <person name="Im W.-T."/>
        </authorList>
    </citation>
    <scope>NUCLEOTIDE SEQUENCE</scope>
    <source>
        <strain evidence="8">NF 2-5-3</strain>
    </source>
</reference>
<dbReference type="InterPro" id="IPR005625">
    <property type="entry name" value="PepSY-ass_TM"/>
</dbReference>
<dbReference type="Proteomes" id="UP000321776">
    <property type="component" value="Unassembled WGS sequence"/>
</dbReference>
<dbReference type="Gene3D" id="2.40.30.10">
    <property type="entry name" value="Translation factors"/>
    <property type="match status" value="1"/>
</dbReference>
<evidence type="ECO:0000259" key="5">
    <source>
        <dbReference type="PROSITE" id="PS50902"/>
    </source>
</evidence>
<dbReference type="PRINTS" id="PR00371">
    <property type="entry name" value="FPNCR"/>
</dbReference>
<dbReference type="PROSITE" id="PS50902">
    <property type="entry name" value="FLAVODOXIN_LIKE"/>
    <property type="match status" value="1"/>
</dbReference>
<gene>
    <name evidence="8" type="ORF">FRZ40_31200</name>
    <name evidence="7" type="ORF">V4C56_25070</name>
</gene>
<dbReference type="Pfam" id="PF00175">
    <property type="entry name" value="NAD_binding_1"/>
    <property type="match status" value="1"/>
</dbReference>
<feature type="transmembrane region" description="Helical" evidence="4">
    <location>
        <begin position="289"/>
        <end position="315"/>
    </location>
</feature>
<feature type="transmembrane region" description="Helical" evidence="4">
    <location>
        <begin position="172"/>
        <end position="195"/>
    </location>
</feature>
<dbReference type="Proteomes" id="UP001481677">
    <property type="component" value="Unassembled WGS sequence"/>
</dbReference>
<evidence type="ECO:0000256" key="3">
    <source>
        <dbReference type="ARBA" id="ARBA00023797"/>
    </source>
</evidence>
<dbReference type="RefSeq" id="WP_147236667.1">
    <property type="nucleotide sequence ID" value="NZ_JAZHFZ010000018.1"/>
</dbReference>